<gene>
    <name evidence="3" type="ORF">SAMN05421795_102313</name>
</gene>
<dbReference type="InterPro" id="IPR008929">
    <property type="entry name" value="Chondroitin_lyas"/>
</dbReference>
<evidence type="ECO:0000313" key="4">
    <source>
        <dbReference type="Proteomes" id="UP000186098"/>
    </source>
</evidence>
<evidence type="ECO:0000256" key="1">
    <source>
        <dbReference type="ARBA" id="ARBA00004196"/>
    </source>
</evidence>
<protein>
    <submittedName>
        <fullName evidence="3">Uncharacterized conserved protein, heparinase superfamily</fullName>
    </submittedName>
</protein>
<organism evidence="3 4">
    <name type="scientific">Phaeovulum vinaykumarii</name>
    <dbReference type="NCBI Taxonomy" id="407234"/>
    <lineage>
        <taxon>Bacteria</taxon>
        <taxon>Pseudomonadati</taxon>
        <taxon>Pseudomonadota</taxon>
        <taxon>Alphaproteobacteria</taxon>
        <taxon>Rhodobacterales</taxon>
        <taxon>Paracoccaceae</taxon>
        <taxon>Phaeovulum</taxon>
    </lineage>
</organism>
<reference evidence="4" key="1">
    <citation type="submission" date="2017-01" db="EMBL/GenBank/DDBJ databases">
        <authorList>
            <person name="Varghese N."/>
            <person name="Submissions S."/>
        </authorList>
    </citation>
    <scope>NUCLEOTIDE SEQUENCE [LARGE SCALE GENOMIC DNA]</scope>
    <source>
        <strain evidence="4">DSM 18714</strain>
    </source>
</reference>
<dbReference type="STRING" id="407234.SAMN05421795_102313"/>
<dbReference type="Proteomes" id="UP000186098">
    <property type="component" value="Unassembled WGS sequence"/>
</dbReference>
<dbReference type="Gene3D" id="1.50.10.100">
    <property type="entry name" value="Chondroitin AC/alginate lyase"/>
    <property type="match status" value="1"/>
</dbReference>
<dbReference type="EMBL" id="FTOM01000002">
    <property type="protein sequence ID" value="SIS66630.1"/>
    <property type="molecule type" value="Genomic_DNA"/>
</dbReference>
<sequence length="575" mass="61136">MSAGGQDSISGPGFADRWAARRAARARPVSGFALPPEPRSFGLQARGRQLVAGHFLFAGSLVEAPETSIWDLPLPDPAFEAALHGAAWLDDLAALGDGPARARAQEWSLDWAARFGRGKGPGWTPELTGRRLIRMVSHAGMVLAGAERARADAFFAALGAQTLFLVRRWRTATPGLARFEALTGLVCAALALAGMERHVGPAAQDLAEECRRAVDREGGIPTRNPEDLLEVFTLLVWTAEALGAAGRRVEPAHRAAIERIAPALRALRHADGGLARFHGGGRGVEGRLDQALAASGVRAKMHKGLAMGFARLSAGRASVIMDCAAPPAGPAARTAHASTLAFEMTSGRRPLIVSCGSGLHFGRDWHRAGRATPSHSTLCVAGYSSSRLGPAGAHGDELCDRPHSVWSESATEDAAFCLRAGHDGYVPTHGLTHLRELRLSVDGRHLAGTDTLGAMSGPDTRRFETILARSGYMGVDFSLHFHIHPDIEASLDLGGTAVSLALRSGEIWIFRTDPGQPIRLAPSVYLEKGRLKPRPARQIVLDAHLAEPARAISWTLTKAHDTSPAAIADDPLPRI</sequence>
<accession>A0A1N7KYZ9</accession>
<evidence type="ECO:0000259" key="2">
    <source>
        <dbReference type="Pfam" id="PF07940"/>
    </source>
</evidence>
<dbReference type="OrthoDB" id="9787373at2"/>
<dbReference type="AlphaFoldDB" id="A0A1N7KYZ9"/>
<feature type="domain" description="Heparinase II/III-like C-terminal" evidence="2">
    <location>
        <begin position="299"/>
        <end position="555"/>
    </location>
</feature>
<comment type="subcellular location">
    <subcellularLocation>
        <location evidence="1">Cell envelope</location>
    </subcellularLocation>
</comment>
<keyword evidence="4" id="KW-1185">Reference proteome</keyword>
<dbReference type="GO" id="GO:0016829">
    <property type="term" value="F:lyase activity"/>
    <property type="evidence" value="ECO:0007669"/>
    <property type="project" value="InterPro"/>
</dbReference>
<evidence type="ECO:0000313" key="3">
    <source>
        <dbReference type="EMBL" id="SIS66630.1"/>
    </source>
</evidence>
<dbReference type="GO" id="GO:0030313">
    <property type="term" value="C:cell envelope"/>
    <property type="evidence" value="ECO:0007669"/>
    <property type="project" value="UniProtKB-SubCell"/>
</dbReference>
<dbReference type="Pfam" id="PF07940">
    <property type="entry name" value="Hepar_II_III_C"/>
    <property type="match status" value="1"/>
</dbReference>
<dbReference type="Gene3D" id="2.70.98.70">
    <property type="match status" value="1"/>
</dbReference>
<dbReference type="InterPro" id="IPR012480">
    <property type="entry name" value="Hepar_II_III_C"/>
</dbReference>
<name>A0A1N7KYZ9_9RHOB</name>
<dbReference type="RefSeq" id="WP_076364021.1">
    <property type="nucleotide sequence ID" value="NZ_FTOM01000002.1"/>
</dbReference>
<proteinExistence type="predicted"/>